<reference evidence="3" key="1">
    <citation type="journal article" date="2018" name="Nat. Microbiol.">
        <title>Leveraging single-cell genomics to expand the fungal tree of life.</title>
        <authorList>
            <person name="Ahrendt S.R."/>
            <person name="Quandt C.A."/>
            <person name="Ciobanu D."/>
            <person name="Clum A."/>
            <person name="Salamov A."/>
            <person name="Andreopoulos B."/>
            <person name="Cheng J.F."/>
            <person name="Woyke T."/>
            <person name="Pelin A."/>
            <person name="Henrissat B."/>
            <person name="Reynolds N.K."/>
            <person name="Benny G.L."/>
            <person name="Smith M.E."/>
            <person name="James T.Y."/>
            <person name="Grigoriev I.V."/>
        </authorList>
    </citation>
    <scope>NUCLEOTIDE SEQUENCE [LARGE SCALE GENOMIC DNA]</scope>
</reference>
<evidence type="ECO:0000313" key="2">
    <source>
        <dbReference type="EMBL" id="RKO83480.1"/>
    </source>
</evidence>
<dbReference type="AlphaFoldDB" id="A0A4P9VYS0"/>
<evidence type="ECO:0000313" key="3">
    <source>
        <dbReference type="Proteomes" id="UP000269721"/>
    </source>
</evidence>
<gene>
    <name evidence="2" type="ORF">BDK51DRAFT_52923</name>
</gene>
<name>A0A4P9VYS0_9FUNG</name>
<dbReference type="Proteomes" id="UP000269721">
    <property type="component" value="Unassembled WGS sequence"/>
</dbReference>
<keyword evidence="3" id="KW-1185">Reference proteome</keyword>
<feature type="coiled-coil region" evidence="1">
    <location>
        <begin position="61"/>
        <end position="88"/>
    </location>
</feature>
<keyword evidence="1" id="KW-0175">Coiled coil</keyword>
<accession>A0A4P9VYS0</accession>
<dbReference type="EMBL" id="ML001189">
    <property type="protein sequence ID" value="RKO83480.1"/>
    <property type="molecule type" value="Genomic_DNA"/>
</dbReference>
<sequence>MANTHRVGHRYPSHWVGCGILRDPFAPFNPPSCVDVPLMALDSARVGGAREPAFLVALRETSDLKNRVRSLEAENFDLRAQLFEQQKKTLDVAYDYGVIREAMERNLKGVKEWLGNVKGGGVAR</sequence>
<protein>
    <submittedName>
        <fullName evidence="2">Uncharacterized protein</fullName>
    </submittedName>
</protein>
<evidence type="ECO:0000256" key="1">
    <source>
        <dbReference type="SAM" id="Coils"/>
    </source>
</evidence>
<proteinExistence type="predicted"/>
<organism evidence="2 3">
    <name type="scientific">Blyttiomyces helicus</name>
    <dbReference type="NCBI Taxonomy" id="388810"/>
    <lineage>
        <taxon>Eukaryota</taxon>
        <taxon>Fungi</taxon>
        <taxon>Fungi incertae sedis</taxon>
        <taxon>Chytridiomycota</taxon>
        <taxon>Chytridiomycota incertae sedis</taxon>
        <taxon>Chytridiomycetes</taxon>
        <taxon>Chytridiomycetes incertae sedis</taxon>
        <taxon>Blyttiomyces</taxon>
    </lineage>
</organism>